<evidence type="ECO:0000256" key="3">
    <source>
        <dbReference type="ARBA" id="ARBA00022764"/>
    </source>
</evidence>
<dbReference type="Gene3D" id="2.60.450.10">
    <property type="entry name" value="Lipopolysaccharide (LPS) transport protein A like domain"/>
    <property type="match status" value="1"/>
</dbReference>
<keyword evidence="3" id="KW-0574">Periplasm</keyword>
<dbReference type="GO" id="GO:0009279">
    <property type="term" value="C:cell outer membrane"/>
    <property type="evidence" value="ECO:0007669"/>
    <property type="project" value="TreeGrafter"/>
</dbReference>
<dbReference type="PANTHER" id="PTHR36504:SF1">
    <property type="entry name" value="LIPOPOLYSACCHARIDE EXPORT SYSTEM PROTEIN LPTA"/>
    <property type="match status" value="1"/>
</dbReference>
<accession>A8PQ07</accession>
<gene>
    <name evidence="6" type="ORF">RICGR_1408</name>
</gene>
<protein>
    <recommendedName>
        <fullName evidence="5">Organic solvent tolerance-like N-terminal domain-containing protein</fullName>
    </recommendedName>
</protein>
<evidence type="ECO:0000313" key="7">
    <source>
        <dbReference type="Proteomes" id="UP000054075"/>
    </source>
</evidence>
<evidence type="ECO:0000256" key="4">
    <source>
        <dbReference type="SAM" id="SignalP"/>
    </source>
</evidence>
<dbReference type="EMBL" id="AAQJ02000001">
    <property type="protein sequence ID" value="EDP45696.1"/>
    <property type="molecule type" value="Genomic_DNA"/>
</dbReference>
<dbReference type="eggNOG" id="COG1934">
    <property type="taxonomic scope" value="Bacteria"/>
</dbReference>
<dbReference type="GO" id="GO:0015920">
    <property type="term" value="P:lipopolysaccharide transport"/>
    <property type="evidence" value="ECO:0007669"/>
    <property type="project" value="InterPro"/>
</dbReference>
<dbReference type="GO" id="GO:0001530">
    <property type="term" value="F:lipopolysaccharide binding"/>
    <property type="evidence" value="ECO:0007669"/>
    <property type="project" value="InterPro"/>
</dbReference>
<name>A8PQ07_9COXI</name>
<evidence type="ECO:0000259" key="5">
    <source>
        <dbReference type="Pfam" id="PF03968"/>
    </source>
</evidence>
<dbReference type="NCBIfam" id="TIGR03002">
    <property type="entry name" value="outer_YhbN_LptA"/>
    <property type="match status" value="1"/>
</dbReference>
<feature type="signal peptide" evidence="4">
    <location>
        <begin position="1"/>
        <end position="33"/>
    </location>
</feature>
<dbReference type="InterPro" id="IPR005653">
    <property type="entry name" value="OstA-like_N"/>
</dbReference>
<evidence type="ECO:0000256" key="1">
    <source>
        <dbReference type="ARBA" id="ARBA00022448"/>
    </source>
</evidence>
<sequence length="173" mass="19522">MNALEQKIFKIKKAYLLFVNLSIVFCLSTVACAHSNDLAYFESDSVTYNNKTKQGIYRGHIKLTQGSAVLTADYATSYFDQNGQINKIIAIGNPARYQAFIFPHRPQLIATGKTIYYYPKKEYLEAIGNAEMVQGKNHFKGYQINYDFKTKTIGSPLSPKGHTQITIAPLNHE</sequence>
<comment type="caution">
    <text evidence="6">The sequence shown here is derived from an EMBL/GenBank/DDBJ whole genome shotgun (WGS) entry which is preliminary data.</text>
</comment>
<dbReference type="Proteomes" id="UP000054075">
    <property type="component" value="Unassembled WGS sequence"/>
</dbReference>
<dbReference type="RefSeq" id="WP_006034684.1">
    <property type="nucleotide sequence ID" value="NZ_AAQJ02000001.1"/>
</dbReference>
<evidence type="ECO:0000313" key="6">
    <source>
        <dbReference type="EMBL" id="EDP45696.1"/>
    </source>
</evidence>
<dbReference type="OrthoDB" id="5295619at2"/>
<keyword evidence="7" id="KW-1185">Reference proteome</keyword>
<reference evidence="6" key="1">
    <citation type="submission" date="2006-04" db="EMBL/GenBank/DDBJ databases">
        <authorList>
            <person name="Seshadri R."/>
            <person name="Federici B.A."/>
        </authorList>
    </citation>
    <scope>NUCLEOTIDE SEQUENCE [LARGE SCALE GENOMIC DNA]</scope>
</reference>
<dbReference type="InterPro" id="IPR014340">
    <property type="entry name" value="LptA"/>
</dbReference>
<dbReference type="GO" id="GO:0017089">
    <property type="term" value="F:glycolipid transfer activity"/>
    <property type="evidence" value="ECO:0007669"/>
    <property type="project" value="TreeGrafter"/>
</dbReference>
<dbReference type="STRING" id="59196.RICGR_1408"/>
<dbReference type="PANTHER" id="PTHR36504">
    <property type="entry name" value="LIPOPOLYSACCHARIDE EXPORT SYSTEM PROTEIN LPTA"/>
    <property type="match status" value="1"/>
</dbReference>
<feature type="chain" id="PRO_5002727033" description="Organic solvent tolerance-like N-terminal domain-containing protein" evidence="4">
    <location>
        <begin position="34"/>
        <end position="173"/>
    </location>
</feature>
<dbReference type="PROSITE" id="PS51257">
    <property type="entry name" value="PROKAR_LIPOPROTEIN"/>
    <property type="match status" value="1"/>
</dbReference>
<organism evidence="6 7">
    <name type="scientific">Rickettsiella grylli</name>
    <dbReference type="NCBI Taxonomy" id="59196"/>
    <lineage>
        <taxon>Bacteria</taxon>
        <taxon>Pseudomonadati</taxon>
        <taxon>Pseudomonadota</taxon>
        <taxon>Gammaproteobacteria</taxon>
        <taxon>Legionellales</taxon>
        <taxon>Coxiellaceae</taxon>
        <taxon>Rickettsiella</taxon>
    </lineage>
</organism>
<proteinExistence type="predicted"/>
<dbReference type="GO" id="GO:0030288">
    <property type="term" value="C:outer membrane-bounded periplasmic space"/>
    <property type="evidence" value="ECO:0007669"/>
    <property type="project" value="TreeGrafter"/>
</dbReference>
<dbReference type="Pfam" id="PF03968">
    <property type="entry name" value="LptD_N"/>
    <property type="match status" value="1"/>
</dbReference>
<keyword evidence="2 4" id="KW-0732">Signal</keyword>
<dbReference type="AlphaFoldDB" id="A8PQ07"/>
<keyword evidence="1" id="KW-0813">Transport</keyword>
<evidence type="ECO:0000256" key="2">
    <source>
        <dbReference type="ARBA" id="ARBA00022729"/>
    </source>
</evidence>
<reference evidence="6" key="2">
    <citation type="submission" date="2007-10" db="EMBL/GenBank/DDBJ databases">
        <authorList>
            <person name="Myers G.S."/>
        </authorList>
    </citation>
    <scope>NUCLEOTIDE SEQUENCE [LARGE SCALE GENOMIC DNA]</scope>
</reference>
<feature type="domain" description="Organic solvent tolerance-like N-terminal" evidence="5">
    <location>
        <begin position="42"/>
        <end position="151"/>
    </location>
</feature>
<dbReference type="InterPro" id="IPR052037">
    <property type="entry name" value="LPS_export_LptA"/>
</dbReference>